<evidence type="ECO:0000256" key="1">
    <source>
        <dbReference type="SAM" id="MobiDB-lite"/>
    </source>
</evidence>
<keyword evidence="2" id="KW-1133">Transmembrane helix</keyword>
<evidence type="ECO:0008006" key="5">
    <source>
        <dbReference type="Google" id="ProtNLM"/>
    </source>
</evidence>
<evidence type="ECO:0000256" key="2">
    <source>
        <dbReference type="SAM" id="Phobius"/>
    </source>
</evidence>
<reference evidence="3" key="1">
    <citation type="submission" date="2021-02" db="EMBL/GenBank/DDBJ databases">
        <title>Genome sequence Cadophora malorum strain M34.</title>
        <authorList>
            <person name="Stefanovic E."/>
            <person name="Vu D."/>
            <person name="Scully C."/>
            <person name="Dijksterhuis J."/>
            <person name="Roader J."/>
            <person name="Houbraken J."/>
        </authorList>
    </citation>
    <scope>NUCLEOTIDE SEQUENCE</scope>
    <source>
        <strain evidence="3">M34</strain>
    </source>
</reference>
<dbReference type="Proteomes" id="UP000664132">
    <property type="component" value="Unassembled WGS sequence"/>
</dbReference>
<accession>A0A8H7TD91</accession>
<evidence type="ECO:0000313" key="4">
    <source>
        <dbReference type="Proteomes" id="UP000664132"/>
    </source>
</evidence>
<keyword evidence="2" id="KW-0472">Membrane</keyword>
<dbReference type="OrthoDB" id="5363290at2759"/>
<feature type="transmembrane region" description="Helical" evidence="2">
    <location>
        <begin position="90"/>
        <end position="110"/>
    </location>
</feature>
<name>A0A8H7TD91_9HELO</name>
<keyword evidence="4" id="KW-1185">Reference proteome</keyword>
<feature type="compositionally biased region" description="Basic and acidic residues" evidence="1">
    <location>
        <begin position="205"/>
        <end position="223"/>
    </location>
</feature>
<comment type="caution">
    <text evidence="3">The sequence shown here is derived from an EMBL/GenBank/DDBJ whole genome shotgun (WGS) entry which is preliminary data.</text>
</comment>
<keyword evidence="2" id="KW-0812">Transmembrane</keyword>
<gene>
    <name evidence="3" type="ORF">IFR04_010196</name>
</gene>
<dbReference type="PANTHER" id="PTHR42083:SF1">
    <property type="entry name" value="MARVEL DOMAIN-CONTAINING PROTEIN"/>
    <property type="match status" value="1"/>
</dbReference>
<dbReference type="EMBL" id="JAFJYH010000178">
    <property type="protein sequence ID" value="KAG4416678.1"/>
    <property type="molecule type" value="Genomic_DNA"/>
</dbReference>
<feature type="region of interest" description="Disordered" evidence="1">
    <location>
        <begin position="186"/>
        <end position="233"/>
    </location>
</feature>
<protein>
    <recommendedName>
        <fullName evidence="5">MARVEL domain-containing protein</fullName>
    </recommendedName>
</protein>
<proteinExistence type="predicted"/>
<sequence length="250" mass="27169">MPPAMLQHWHKRDTIGFLTLTCYTLRALQFIFALTIIGIYSPDLTNSTRTHTRAHSAWIFADVAACLSALTCLIHCFVTVTRVVWCLLDLVLAVLWAAQVGVFAGIYLGGDGGGQMEEEDVGVTNDVGRMRAGVGVGVVNLVLWFGTAVLGCMWCCVARRGKAVDSDEVDGGDDQRDVMGHNIEKEAFEKPTKGSKGTHGYSSVGREHSMEKSPGDLDLKGENPKGSLSRPPSYESVLNKVWVNIEKGLV</sequence>
<organism evidence="3 4">
    <name type="scientific">Cadophora malorum</name>
    <dbReference type="NCBI Taxonomy" id="108018"/>
    <lineage>
        <taxon>Eukaryota</taxon>
        <taxon>Fungi</taxon>
        <taxon>Dikarya</taxon>
        <taxon>Ascomycota</taxon>
        <taxon>Pezizomycotina</taxon>
        <taxon>Leotiomycetes</taxon>
        <taxon>Helotiales</taxon>
        <taxon>Ploettnerulaceae</taxon>
        <taxon>Cadophora</taxon>
    </lineage>
</organism>
<evidence type="ECO:0000313" key="3">
    <source>
        <dbReference type="EMBL" id="KAG4416678.1"/>
    </source>
</evidence>
<dbReference type="AlphaFoldDB" id="A0A8H7TD91"/>
<feature type="transmembrane region" description="Helical" evidence="2">
    <location>
        <begin position="15"/>
        <end position="37"/>
    </location>
</feature>
<feature type="transmembrane region" description="Helical" evidence="2">
    <location>
        <begin position="57"/>
        <end position="78"/>
    </location>
</feature>
<dbReference type="PANTHER" id="PTHR42083">
    <property type="entry name" value="MARVEL DOMAIN-CONTAINING PROTEIN"/>
    <property type="match status" value="1"/>
</dbReference>
<feature type="transmembrane region" description="Helical" evidence="2">
    <location>
        <begin position="130"/>
        <end position="157"/>
    </location>
</feature>